<evidence type="ECO:0000313" key="1">
    <source>
        <dbReference type="EMBL" id="ETK05563.1"/>
    </source>
</evidence>
<proteinExistence type="predicted"/>
<evidence type="ECO:0000313" key="2">
    <source>
        <dbReference type="Proteomes" id="UP000018872"/>
    </source>
</evidence>
<gene>
    <name evidence="1" type="ORF">T229_02630</name>
</gene>
<dbReference type="PATRIC" id="fig|1410950.3.peg.174"/>
<sequence length="177" mass="20109">MLCLLLLTGCAATRNVQQREASTARVWTPAMRSAEAKNTYRVRLRAAGRDLTGICVTKRVGDEWRGSLVNEFGSKAFDFVTTARRGTLLNVFPMMDRWYIRRTVAADLHFLFEVDNAEATFARRVERSERGDTIVAVSGQWRMTATPHDSTVTLVNTRRNIVYELRRMAETDDGSDE</sequence>
<comment type="caution">
    <text evidence="1">The sequence shown here is derived from an EMBL/GenBank/DDBJ whole genome shotgun (WGS) entry which is preliminary data.</text>
</comment>
<accession>W2CET8</accession>
<dbReference type="AlphaFoldDB" id="W2CET8"/>
<protein>
    <submittedName>
        <fullName evidence="1">Uncharacterized protein</fullName>
    </submittedName>
</protein>
<dbReference type="EMBL" id="AYYC01000493">
    <property type="protein sequence ID" value="ETK05563.1"/>
    <property type="molecule type" value="Genomic_DNA"/>
</dbReference>
<name>W2CET8_9BACT</name>
<reference evidence="1 2" key="1">
    <citation type="submission" date="2013-11" db="EMBL/GenBank/DDBJ databases">
        <title>Single cell genomics of uncultured Tannerella BU063 (oral taxon 286).</title>
        <authorList>
            <person name="Beall C.J."/>
            <person name="Campbell A.G."/>
            <person name="Griffen A.L."/>
            <person name="Podar M."/>
            <person name="Leys E.J."/>
        </authorList>
    </citation>
    <scope>NUCLEOTIDE SEQUENCE [LARGE SCALE GENOMIC DNA]</scope>
    <source>
        <strain evidence="1">Cell 5</strain>
    </source>
</reference>
<organism evidence="1 2">
    <name type="scientific">Tannerella sp. oral taxon BU063 isolate Cell 5</name>
    <dbReference type="NCBI Taxonomy" id="1410950"/>
    <lineage>
        <taxon>Bacteria</taxon>
        <taxon>Pseudomonadati</taxon>
        <taxon>Bacteroidota</taxon>
        <taxon>Bacteroidia</taxon>
        <taxon>Bacteroidales</taxon>
        <taxon>Tannerellaceae</taxon>
        <taxon>Tannerella</taxon>
    </lineage>
</organism>
<dbReference type="Proteomes" id="UP000018872">
    <property type="component" value="Unassembled WGS sequence"/>
</dbReference>